<sequence length="263" mass="29533">MDTRLLTEQGTQQVISEKAAKIAKILTLTKDKEELDDKQQAFVKRQQSTLDRINTPFLRPSKPLYQGQSSILIGVSLGLKKAATVAVVDAKQDRVLTYRSVKQLLGENYKLLNRQRQVSARHSHERHKAQKRGTPNEFGESELGQYVDRLLALEIVAIAKTYQAGSIVLPKLGDMREIVSCEVQARAEQKIPGYKEGQQKYAKQYRVSVHRWSYGRLIECIQSLAAKTGIAIEVGQQPIRGSPQEKARDLALSAYSSRITCVN</sequence>
<dbReference type="InterPro" id="IPR049868">
    <property type="entry name" value="V_Cas12k"/>
</dbReference>
<feature type="region of interest" description="Disordered" evidence="1">
    <location>
        <begin position="116"/>
        <end position="140"/>
    </location>
</feature>
<name>A0A6J4HYI6_9CYAN</name>
<protein>
    <submittedName>
        <fullName evidence="2">Uncharacterized protein</fullName>
    </submittedName>
</protein>
<dbReference type="EMBL" id="CADCTM010000188">
    <property type="protein sequence ID" value="CAA9237715.1"/>
    <property type="molecule type" value="Genomic_DNA"/>
</dbReference>
<feature type="compositionally biased region" description="Basic residues" evidence="1">
    <location>
        <begin position="119"/>
        <end position="131"/>
    </location>
</feature>
<dbReference type="NCBIfam" id="NF038191">
    <property type="entry name" value="V_Cas12k"/>
    <property type="match status" value="1"/>
</dbReference>
<evidence type="ECO:0000313" key="2">
    <source>
        <dbReference type="EMBL" id="CAA9237715.1"/>
    </source>
</evidence>
<proteinExistence type="predicted"/>
<evidence type="ECO:0000256" key="1">
    <source>
        <dbReference type="SAM" id="MobiDB-lite"/>
    </source>
</evidence>
<dbReference type="AlphaFoldDB" id="A0A6J4HYI6"/>
<accession>A0A6J4HYI6</accession>
<gene>
    <name evidence="2" type="ORF">AVDCRST_MAG92-1376</name>
</gene>
<reference evidence="2" key="1">
    <citation type="submission" date="2020-02" db="EMBL/GenBank/DDBJ databases">
        <authorList>
            <person name="Meier V. D."/>
        </authorList>
    </citation>
    <scope>NUCLEOTIDE SEQUENCE</scope>
    <source>
        <strain evidence="2">AVDCRST_MAG92</strain>
    </source>
</reference>
<organism evidence="2">
    <name type="scientific">uncultured Coleofasciculus sp</name>
    <dbReference type="NCBI Taxonomy" id="1267456"/>
    <lineage>
        <taxon>Bacteria</taxon>
        <taxon>Bacillati</taxon>
        <taxon>Cyanobacteriota</taxon>
        <taxon>Cyanophyceae</taxon>
        <taxon>Coleofasciculales</taxon>
        <taxon>Coleofasciculaceae</taxon>
        <taxon>Coleofasciculus</taxon>
        <taxon>environmental samples</taxon>
    </lineage>
</organism>